<dbReference type="RefSeq" id="WP_323333827.1">
    <property type="nucleotide sequence ID" value="NZ_JAYFSI010000012.1"/>
</dbReference>
<feature type="transmembrane region" description="Helical" evidence="5">
    <location>
        <begin position="20"/>
        <end position="38"/>
    </location>
</feature>
<keyword evidence="3 5" id="KW-1133">Transmembrane helix</keyword>
<accession>A0ABU5RIE6</accession>
<keyword evidence="4 5" id="KW-0472">Membrane</keyword>
<feature type="transmembrane region" description="Helical" evidence="5">
    <location>
        <begin position="118"/>
        <end position="137"/>
    </location>
</feature>
<evidence type="ECO:0000313" key="8">
    <source>
        <dbReference type="Proteomes" id="UP001304298"/>
    </source>
</evidence>
<organism evidence="7 8">
    <name type="scientific">Amycolatopsis heterodermiae</name>
    <dbReference type="NCBI Taxonomy" id="3110235"/>
    <lineage>
        <taxon>Bacteria</taxon>
        <taxon>Bacillati</taxon>
        <taxon>Actinomycetota</taxon>
        <taxon>Actinomycetes</taxon>
        <taxon>Pseudonocardiales</taxon>
        <taxon>Pseudonocardiaceae</taxon>
        <taxon>Amycolatopsis</taxon>
    </lineage>
</organism>
<feature type="transmembrane region" description="Helical" evidence="5">
    <location>
        <begin position="85"/>
        <end position="106"/>
    </location>
</feature>
<dbReference type="Proteomes" id="UP001304298">
    <property type="component" value="Unassembled WGS sequence"/>
</dbReference>
<evidence type="ECO:0000313" key="7">
    <source>
        <dbReference type="EMBL" id="MEA5365364.1"/>
    </source>
</evidence>
<reference evidence="7 8" key="1">
    <citation type="submission" date="2023-12" db="EMBL/GenBank/DDBJ databases">
        <title>Amycolatopsis sp. V23-08.</title>
        <authorList>
            <person name="Somphong A."/>
        </authorList>
    </citation>
    <scope>NUCLEOTIDE SEQUENCE [LARGE SCALE GENOMIC DNA]</scope>
    <source>
        <strain evidence="7 8">V23-08</strain>
    </source>
</reference>
<gene>
    <name evidence="7" type="ORF">VA596_37950</name>
</gene>
<feature type="domain" description="GtrA/DPMS transmembrane" evidence="6">
    <location>
        <begin position="21"/>
        <end position="137"/>
    </location>
</feature>
<protein>
    <submittedName>
        <fullName evidence="7">GtrA family protein</fullName>
    </submittedName>
</protein>
<comment type="caution">
    <text evidence="7">The sequence shown here is derived from an EMBL/GenBank/DDBJ whole genome shotgun (WGS) entry which is preliminary data.</text>
</comment>
<name>A0ABU5RIE6_9PSEU</name>
<keyword evidence="2 5" id="KW-0812">Transmembrane</keyword>
<proteinExistence type="predicted"/>
<evidence type="ECO:0000259" key="6">
    <source>
        <dbReference type="Pfam" id="PF04138"/>
    </source>
</evidence>
<evidence type="ECO:0000256" key="2">
    <source>
        <dbReference type="ARBA" id="ARBA00022692"/>
    </source>
</evidence>
<dbReference type="EMBL" id="JAYFSI010000012">
    <property type="protein sequence ID" value="MEA5365364.1"/>
    <property type="molecule type" value="Genomic_DNA"/>
</dbReference>
<evidence type="ECO:0000256" key="4">
    <source>
        <dbReference type="ARBA" id="ARBA00023136"/>
    </source>
</evidence>
<evidence type="ECO:0000256" key="1">
    <source>
        <dbReference type="ARBA" id="ARBA00004141"/>
    </source>
</evidence>
<dbReference type="Pfam" id="PF04138">
    <property type="entry name" value="GtrA_DPMS_TM"/>
    <property type="match status" value="1"/>
</dbReference>
<evidence type="ECO:0000256" key="3">
    <source>
        <dbReference type="ARBA" id="ARBA00022989"/>
    </source>
</evidence>
<evidence type="ECO:0000256" key="5">
    <source>
        <dbReference type="SAM" id="Phobius"/>
    </source>
</evidence>
<comment type="subcellular location">
    <subcellularLocation>
        <location evidence="1">Membrane</location>
        <topology evidence="1">Multi-pass membrane protein</topology>
    </subcellularLocation>
</comment>
<feature type="transmembrane region" description="Helical" evidence="5">
    <location>
        <begin position="44"/>
        <end position="64"/>
    </location>
</feature>
<sequence>MTDAARPSGTAPRQLVLQGAKFVLAGSTATAGTFAVYWTLRTVLAPVVATLLANAVTTVAGTELHRRFTFSRASAVPARKAVQNLASWAWSSGATSAGLLVLPLIVPRPGVLPETLAILVLSAVGGAGRFAALRWWVLRPPEAGRTRASPVR</sequence>
<keyword evidence="8" id="KW-1185">Reference proteome</keyword>
<dbReference type="InterPro" id="IPR007267">
    <property type="entry name" value="GtrA_DPMS_TM"/>
</dbReference>